<proteinExistence type="predicted"/>
<gene>
    <name evidence="4" type="ORF">NCGR_LOCUS2400</name>
</gene>
<comment type="caution">
    <text evidence="4">The sequence shown here is derived from an EMBL/GenBank/DDBJ whole genome shotgun (WGS) entry which is preliminary data.</text>
</comment>
<dbReference type="Pfam" id="PF22936">
    <property type="entry name" value="Pol_BBD"/>
    <property type="match status" value="1"/>
</dbReference>
<organism evidence="4 5">
    <name type="scientific">Miscanthus lutarioriparius</name>
    <dbReference type="NCBI Taxonomy" id="422564"/>
    <lineage>
        <taxon>Eukaryota</taxon>
        <taxon>Viridiplantae</taxon>
        <taxon>Streptophyta</taxon>
        <taxon>Embryophyta</taxon>
        <taxon>Tracheophyta</taxon>
        <taxon>Spermatophyta</taxon>
        <taxon>Magnoliopsida</taxon>
        <taxon>Liliopsida</taxon>
        <taxon>Poales</taxon>
        <taxon>Poaceae</taxon>
        <taxon>PACMAD clade</taxon>
        <taxon>Panicoideae</taxon>
        <taxon>Andropogonodae</taxon>
        <taxon>Andropogoneae</taxon>
        <taxon>Saccharinae</taxon>
        <taxon>Miscanthus</taxon>
    </lineage>
</organism>
<dbReference type="EMBL" id="CAJGYO010000001">
    <property type="protein sequence ID" value="CAD6204406.1"/>
    <property type="molecule type" value="Genomic_DNA"/>
</dbReference>
<evidence type="ECO:0000313" key="5">
    <source>
        <dbReference type="Proteomes" id="UP000604825"/>
    </source>
</evidence>
<evidence type="ECO:0008006" key="6">
    <source>
        <dbReference type="Google" id="ProtNLM"/>
    </source>
</evidence>
<evidence type="ECO:0000259" key="3">
    <source>
        <dbReference type="Pfam" id="PF22936"/>
    </source>
</evidence>
<name>A0A811MB94_9POAL</name>
<reference evidence="4" key="1">
    <citation type="submission" date="2020-10" db="EMBL/GenBank/DDBJ databases">
        <authorList>
            <person name="Han B."/>
            <person name="Lu T."/>
            <person name="Zhao Q."/>
            <person name="Huang X."/>
            <person name="Zhao Y."/>
        </authorList>
    </citation>
    <scope>NUCLEOTIDE SEQUENCE</scope>
</reference>
<dbReference type="PANTHER" id="PTHR47592">
    <property type="entry name" value="PBF68 PROTEIN"/>
    <property type="match status" value="1"/>
</dbReference>
<feature type="domain" description="Retrovirus-related Pol polyprotein from transposon TNT 1-94-like beta-barrel" evidence="3">
    <location>
        <begin position="202"/>
        <end position="283"/>
    </location>
</feature>
<protein>
    <recommendedName>
        <fullName evidence="6">GAG-pre-integrase domain-containing protein</fullName>
    </recommendedName>
</protein>
<sequence>MHLKQKLFLHKMQDGGKVLDHLSEFKEIVADLESMEVKYDEEDLGLILLCSLPSSYSNFRDTILYSHDTLTLNEVYEALHAKEKMKEMVSTESSSSQVEGLFVWGRQKEKGSYSGSRGKSSSGYRGHAKSRVKGDKFCNYCNKDNHYITECYKLKNKEKRNSISMSRGKTEDEGRASVATESGGEGDVLVAFVGCAKIDDEWIPDSAYTFRICIHKEWFTTYDSVQDGGSILMGDSTPRKIVGIETIQIKMSDGVIRTLTNVRHIPTMTRNLISLSTLDLKGYKYSTGGGVMNVSIGSLVVLKGDLKSANLYFLRGTTIVGNGATISKSLSDSDATKLWHMHLRHMSELGLVELSKRGLLDGHNTRKFGLIS</sequence>
<dbReference type="Proteomes" id="UP000604825">
    <property type="component" value="Unassembled WGS sequence"/>
</dbReference>
<evidence type="ECO:0000256" key="1">
    <source>
        <dbReference type="SAM" id="MobiDB-lite"/>
    </source>
</evidence>
<evidence type="ECO:0000313" key="4">
    <source>
        <dbReference type="EMBL" id="CAD6204406.1"/>
    </source>
</evidence>
<dbReference type="Pfam" id="PF14223">
    <property type="entry name" value="Retrotran_gag_2"/>
    <property type="match status" value="1"/>
</dbReference>
<dbReference type="Pfam" id="PF13976">
    <property type="entry name" value="gag_pre-integrs"/>
    <property type="match status" value="1"/>
</dbReference>
<feature type="compositionally biased region" description="Low complexity" evidence="1">
    <location>
        <begin position="112"/>
        <end position="125"/>
    </location>
</feature>
<keyword evidence="5" id="KW-1185">Reference proteome</keyword>
<dbReference type="AlphaFoldDB" id="A0A811MB94"/>
<dbReference type="PANTHER" id="PTHR47592:SF27">
    <property type="entry name" value="OS08G0421700 PROTEIN"/>
    <property type="match status" value="1"/>
</dbReference>
<dbReference type="InterPro" id="IPR025724">
    <property type="entry name" value="GAG-pre-integrase_dom"/>
</dbReference>
<dbReference type="InterPro" id="IPR054722">
    <property type="entry name" value="PolX-like_BBD"/>
</dbReference>
<feature type="domain" description="GAG-pre-integrase" evidence="2">
    <location>
        <begin position="310"/>
        <end position="368"/>
    </location>
</feature>
<dbReference type="OrthoDB" id="786740at2759"/>
<feature type="region of interest" description="Disordered" evidence="1">
    <location>
        <begin position="110"/>
        <end position="129"/>
    </location>
</feature>
<accession>A0A811MB94</accession>
<evidence type="ECO:0000259" key="2">
    <source>
        <dbReference type="Pfam" id="PF13976"/>
    </source>
</evidence>